<keyword evidence="10" id="KW-0106">Calcium</keyword>
<keyword evidence="14" id="KW-1015">Disulfide bond</keyword>
<evidence type="ECO:0000313" key="18">
    <source>
        <dbReference type="EMBL" id="JAV47992.1"/>
    </source>
</evidence>
<keyword evidence="12" id="KW-0443">Lipid metabolism</keyword>
<feature type="chain" id="PRO_5012642311" description="Phospholipase A2" evidence="16">
    <location>
        <begin position="19"/>
        <end position="280"/>
    </location>
</feature>
<evidence type="ECO:0000256" key="9">
    <source>
        <dbReference type="ARBA" id="ARBA00022801"/>
    </source>
</evidence>
<dbReference type="PROSITE" id="PS00118">
    <property type="entry name" value="PA2_HIS"/>
    <property type="match status" value="1"/>
</dbReference>
<evidence type="ECO:0000256" key="8">
    <source>
        <dbReference type="ARBA" id="ARBA00022723"/>
    </source>
</evidence>
<dbReference type="Gene3D" id="1.20.90.10">
    <property type="entry name" value="Phospholipase A2 domain"/>
    <property type="match status" value="1"/>
</dbReference>
<reference evidence="18" key="1">
    <citation type="submission" date="2016-11" db="EMBL/GenBank/DDBJ databases">
        <title>Venom-gland transcriptomics and venom proteomics of the black-back scorpion (Hadrurus spadix) reveal detectability challenges and an unexplored realm of animal toxin diversity.</title>
        <authorList>
            <person name="Rokyta D.R."/>
            <person name="Ward M.J."/>
        </authorList>
    </citation>
    <scope>NUCLEOTIDE SEQUENCE</scope>
    <source>
        <tissue evidence="18">Venom gland</tissue>
    </source>
</reference>
<evidence type="ECO:0000256" key="5">
    <source>
        <dbReference type="ARBA" id="ARBA00013278"/>
    </source>
</evidence>
<evidence type="ECO:0000256" key="4">
    <source>
        <dbReference type="ARBA" id="ARBA00009659"/>
    </source>
</evidence>
<evidence type="ECO:0000259" key="17">
    <source>
        <dbReference type="Pfam" id="PF05826"/>
    </source>
</evidence>
<comment type="catalytic activity">
    <reaction evidence="1">
        <text>a 1,2-diacyl-sn-glycero-3-phosphocholine + H2O = a 1-acyl-sn-glycero-3-phosphocholine + a fatty acid + H(+)</text>
        <dbReference type="Rhea" id="RHEA:15801"/>
        <dbReference type="ChEBI" id="CHEBI:15377"/>
        <dbReference type="ChEBI" id="CHEBI:15378"/>
        <dbReference type="ChEBI" id="CHEBI:28868"/>
        <dbReference type="ChEBI" id="CHEBI:57643"/>
        <dbReference type="ChEBI" id="CHEBI:58168"/>
        <dbReference type="EC" id="3.1.1.4"/>
    </reaction>
</comment>
<dbReference type="GO" id="GO:0016042">
    <property type="term" value="P:lipid catabolic process"/>
    <property type="evidence" value="ECO:0007669"/>
    <property type="project" value="UniProtKB-KW"/>
</dbReference>
<keyword evidence="9" id="KW-0378">Hydrolase</keyword>
<evidence type="ECO:0000256" key="15">
    <source>
        <dbReference type="ARBA" id="ARBA00029903"/>
    </source>
</evidence>
<keyword evidence="8" id="KW-0479">Metal-binding</keyword>
<evidence type="ECO:0000256" key="14">
    <source>
        <dbReference type="ARBA" id="ARBA00023157"/>
    </source>
</evidence>
<evidence type="ECO:0000256" key="6">
    <source>
        <dbReference type="ARBA" id="ARBA00021721"/>
    </source>
</evidence>
<dbReference type="GO" id="GO:0004623">
    <property type="term" value="F:phospholipase A2 activity"/>
    <property type="evidence" value="ECO:0007669"/>
    <property type="project" value="UniProtKB-EC"/>
</dbReference>
<keyword evidence="16" id="KW-0732">Signal</keyword>
<keyword evidence="13" id="KW-0865">Zymogen</keyword>
<comment type="similarity">
    <text evidence="4">Belongs to the phospholipase A2 family. Group III subfamily.</text>
</comment>
<dbReference type="CDD" id="cd04704">
    <property type="entry name" value="PLA2_bee_venom_like"/>
    <property type="match status" value="1"/>
</dbReference>
<dbReference type="AlphaFoldDB" id="A0A1W7RA16"/>
<feature type="domain" description="Phospholipase A2-like central" evidence="17">
    <location>
        <begin position="129"/>
        <end position="224"/>
    </location>
</feature>
<evidence type="ECO:0000256" key="11">
    <source>
        <dbReference type="ARBA" id="ARBA00022963"/>
    </source>
</evidence>
<dbReference type="GO" id="GO:0006644">
    <property type="term" value="P:phospholipid metabolic process"/>
    <property type="evidence" value="ECO:0007669"/>
    <property type="project" value="InterPro"/>
</dbReference>
<proteinExistence type="inferred from homology"/>
<evidence type="ECO:0000256" key="1">
    <source>
        <dbReference type="ARBA" id="ARBA00001604"/>
    </source>
</evidence>
<dbReference type="InterPro" id="IPR033113">
    <property type="entry name" value="PLA2_histidine"/>
</dbReference>
<protein>
    <recommendedName>
        <fullName evidence="6">Phospholipase A2</fullName>
        <ecNumber evidence="5">3.1.1.4</ecNumber>
    </recommendedName>
    <alternativeName>
        <fullName evidence="15">Phosphatidylcholine 2-acylhydrolase</fullName>
    </alternativeName>
</protein>
<accession>A0A1W7RA16</accession>
<sequence length="280" mass="32629">MWTTTAILFLSAFLVAESGIFDIVDKVLPITTTFYREKNGHRMVEIIEVNTYIGGKKLVDCYLYGHLYIIDKMMELVPSDIVKYVNKKEMSKLVNTCSNLHVKNLREEVFNIIKTPFDFARKLFKSLLIFPGTKWCGAGDVADDYDDLGIYEKTDKCCRTHDHCNDSIVGFETKYDLKNKDFYTKSSCSCDLRFHSCLYKKEAIHSDAVGHLFFNILQTQCFKDEYPIVKCLKKWGIPLIRETCQKYKLDYNGTKKYQFFDAKMYKGKNESPFLKKLLSH</sequence>
<name>A0A1W7RA16_9SCOR</name>
<comment type="cofactor">
    <cofactor evidence="2">
        <name>Ca(2+)</name>
        <dbReference type="ChEBI" id="CHEBI:29108"/>
    </cofactor>
</comment>
<keyword evidence="11" id="KW-0442">Lipid degradation</keyword>
<evidence type="ECO:0000256" key="16">
    <source>
        <dbReference type="SAM" id="SignalP"/>
    </source>
</evidence>
<dbReference type="GO" id="GO:0050482">
    <property type="term" value="P:arachidonate secretion"/>
    <property type="evidence" value="ECO:0007669"/>
    <property type="project" value="InterPro"/>
</dbReference>
<evidence type="ECO:0000256" key="10">
    <source>
        <dbReference type="ARBA" id="ARBA00022837"/>
    </source>
</evidence>
<dbReference type="GO" id="GO:0005576">
    <property type="term" value="C:extracellular region"/>
    <property type="evidence" value="ECO:0007669"/>
    <property type="project" value="UniProtKB-SubCell"/>
</dbReference>
<keyword evidence="7" id="KW-0964">Secreted</keyword>
<dbReference type="InterPro" id="IPR036444">
    <property type="entry name" value="PLipase_A2_dom_sf"/>
</dbReference>
<dbReference type="SUPFAM" id="SSF48619">
    <property type="entry name" value="Phospholipase A2, PLA2"/>
    <property type="match status" value="1"/>
</dbReference>
<comment type="subcellular location">
    <subcellularLocation>
        <location evidence="3">Secreted</location>
    </subcellularLocation>
</comment>
<evidence type="ECO:0000256" key="2">
    <source>
        <dbReference type="ARBA" id="ARBA00001913"/>
    </source>
</evidence>
<dbReference type="PANTHER" id="PTHR12253">
    <property type="entry name" value="RH14732P"/>
    <property type="match status" value="1"/>
</dbReference>
<organism evidence="18">
    <name type="scientific">Hadrurus spadix</name>
    <dbReference type="NCBI Taxonomy" id="141984"/>
    <lineage>
        <taxon>Eukaryota</taxon>
        <taxon>Metazoa</taxon>
        <taxon>Ecdysozoa</taxon>
        <taxon>Arthropoda</taxon>
        <taxon>Chelicerata</taxon>
        <taxon>Arachnida</taxon>
        <taxon>Scorpiones</taxon>
        <taxon>Iurida</taxon>
        <taxon>Iuroidea</taxon>
        <taxon>Hadrurus</taxon>
    </lineage>
</organism>
<dbReference type="EMBL" id="GFAH01000397">
    <property type="protein sequence ID" value="JAV47992.1"/>
    <property type="molecule type" value="Transcribed_RNA"/>
</dbReference>
<dbReference type="InterPro" id="IPR016090">
    <property type="entry name" value="PLA2-like_dom"/>
</dbReference>
<evidence type="ECO:0000256" key="3">
    <source>
        <dbReference type="ARBA" id="ARBA00004613"/>
    </source>
</evidence>
<evidence type="ECO:0000256" key="13">
    <source>
        <dbReference type="ARBA" id="ARBA00023145"/>
    </source>
</evidence>
<feature type="signal peptide" evidence="16">
    <location>
        <begin position="1"/>
        <end position="18"/>
    </location>
</feature>
<evidence type="ECO:0000256" key="7">
    <source>
        <dbReference type="ARBA" id="ARBA00022525"/>
    </source>
</evidence>
<dbReference type="Pfam" id="PF05826">
    <property type="entry name" value="Phospholip_A2_2"/>
    <property type="match status" value="1"/>
</dbReference>
<dbReference type="GO" id="GO:0046872">
    <property type="term" value="F:metal ion binding"/>
    <property type="evidence" value="ECO:0007669"/>
    <property type="project" value="UniProtKB-KW"/>
</dbReference>
<dbReference type="FunFam" id="1.20.90.10:FF:000002">
    <property type="entry name" value="Phospholipase A2 group III"/>
    <property type="match status" value="1"/>
</dbReference>
<evidence type="ECO:0000256" key="12">
    <source>
        <dbReference type="ARBA" id="ARBA00023098"/>
    </source>
</evidence>
<dbReference type="EC" id="3.1.1.4" evidence="5"/>